<dbReference type="InterPro" id="IPR050565">
    <property type="entry name" value="LYPA1-2/EST-like"/>
</dbReference>
<accession>A0A0F7WVQ1</accession>
<dbReference type="SUPFAM" id="SSF53474">
    <property type="entry name" value="alpha/beta-Hydrolases"/>
    <property type="match status" value="1"/>
</dbReference>
<feature type="domain" description="Phospholipase/carboxylesterase/thioesterase" evidence="3">
    <location>
        <begin position="14"/>
        <end position="232"/>
    </location>
</feature>
<dbReference type="GO" id="GO:0016787">
    <property type="term" value="F:hydrolase activity"/>
    <property type="evidence" value="ECO:0007669"/>
    <property type="project" value="UniProtKB-KW"/>
</dbReference>
<comment type="similarity">
    <text evidence="1">Belongs to the AB hydrolase superfamily. AB hydrolase 2 family.</text>
</comment>
<evidence type="ECO:0000256" key="2">
    <source>
        <dbReference type="ARBA" id="ARBA00022801"/>
    </source>
</evidence>
<sequence length="243" mass="27348">MTDYSFFRRKIGNIEAIECPGNPQDPIIILCHGYGSLADNLTFFPSICSFSKLRPTWIFPNGILPLENDFRGSRAWFPLNVLLLQELSRLYANGVGNLQEKYDELFDVDLETPKEALEELILNLNRPYNEIIIGGFSQGAILTTHLVLTSQNPYAGALIFAGARLFNQGWEEGLKQCAQVPFLQSHGYEDEILPYHLGAHLNDLLLTKLNGQFVSFHGGHEIPSIVFQKMQVTVPNWIDPARG</sequence>
<dbReference type="PANTHER" id="PTHR10655:SF17">
    <property type="entry name" value="LYSOPHOSPHOLIPASE-LIKE PROTEIN 1"/>
    <property type="match status" value="1"/>
</dbReference>
<reference evidence="4" key="1">
    <citation type="submission" date="2015-05" db="EMBL/GenBank/DDBJ databases">
        <authorList>
            <person name="Rattei Thomas"/>
        </authorList>
    </citation>
    <scope>NUCLEOTIDE SEQUENCE</scope>
    <source>
        <strain evidence="4">DC9</strain>
    </source>
</reference>
<protein>
    <submittedName>
        <fullName evidence="4">Phospholipase/carboxylesterase family protein</fullName>
    </submittedName>
</protein>
<dbReference type="InterPro" id="IPR029058">
    <property type="entry name" value="AB_hydrolase_fold"/>
</dbReference>
<name>A0A0F7WVQ1_CHLPN</name>
<dbReference type="PANTHER" id="PTHR10655">
    <property type="entry name" value="LYSOPHOSPHOLIPASE-RELATED"/>
    <property type="match status" value="1"/>
</dbReference>
<dbReference type="AlphaFoldDB" id="A0A0F7WVQ1"/>
<dbReference type="Gene3D" id="3.40.50.1820">
    <property type="entry name" value="alpha/beta hydrolase"/>
    <property type="match status" value="1"/>
</dbReference>
<evidence type="ECO:0000313" key="4">
    <source>
        <dbReference type="EMBL" id="CRI42394.1"/>
    </source>
</evidence>
<dbReference type="InterPro" id="IPR003140">
    <property type="entry name" value="PLipase/COase/thioEstase"/>
</dbReference>
<evidence type="ECO:0000259" key="3">
    <source>
        <dbReference type="Pfam" id="PF02230"/>
    </source>
</evidence>
<gene>
    <name evidence="4" type="ORF">BN1224_DC9_BH_00270</name>
</gene>
<dbReference type="Pfam" id="PF02230">
    <property type="entry name" value="Abhydrolase_2"/>
    <property type="match status" value="1"/>
</dbReference>
<keyword evidence="2" id="KW-0378">Hydrolase</keyword>
<organism evidence="4">
    <name type="scientific">Chlamydia pneumoniae</name>
    <name type="common">Chlamydophila pneumoniae</name>
    <dbReference type="NCBI Taxonomy" id="83558"/>
    <lineage>
        <taxon>Bacteria</taxon>
        <taxon>Pseudomonadati</taxon>
        <taxon>Chlamydiota</taxon>
        <taxon>Chlamydiia</taxon>
        <taxon>Chlamydiales</taxon>
        <taxon>Chlamydiaceae</taxon>
        <taxon>Chlamydia/Chlamydophila group</taxon>
        <taxon>Chlamydia</taxon>
    </lineage>
</organism>
<evidence type="ECO:0000256" key="1">
    <source>
        <dbReference type="ARBA" id="ARBA00006499"/>
    </source>
</evidence>
<dbReference type="EMBL" id="LN847039">
    <property type="protein sequence ID" value="CRI42394.1"/>
    <property type="molecule type" value="Genomic_DNA"/>
</dbReference>
<proteinExistence type="inferred from homology"/>